<dbReference type="PANTHER" id="PTHR32387">
    <property type="entry name" value="WU:FJ29H11"/>
    <property type="match status" value="1"/>
</dbReference>
<name>A0AAE1C9H7_9PEZI</name>
<evidence type="ECO:0000313" key="2">
    <source>
        <dbReference type="EMBL" id="KAK3684086.1"/>
    </source>
</evidence>
<keyword evidence="3" id="KW-1185">Reference proteome</keyword>
<feature type="region of interest" description="Disordered" evidence="1">
    <location>
        <begin position="1390"/>
        <end position="1458"/>
    </location>
</feature>
<evidence type="ECO:0000256" key="1">
    <source>
        <dbReference type="SAM" id="MobiDB-lite"/>
    </source>
</evidence>
<dbReference type="InterPro" id="IPR036890">
    <property type="entry name" value="HATPase_C_sf"/>
</dbReference>
<reference evidence="2" key="1">
    <citation type="journal article" date="2023" name="Mol. Phylogenet. Evol.">
        <title>Genome-scale phylogeny and comparative genomics of the fungal order Sordariales.</title>
        <authorList>
            <person name="Hensen N."/>
            <person name="Bonometti L."/>
            <person name="Westerberg I."/>
            <person name="Brannstrom I.O."/>
            <person name="Guillou S."/>
            <person name="Cros-Aarteil S."/>
            <person name="Calhoun S."/>
            <person name="Haridas S."/>
            <person name="Kuo A."/>
            <person name="Mondo S."/>
            <person name="Pangilinan J."/>
            <person name="Riley R."/>
            <person name="LaButti K."/>
            <person name="Andreopoulos B."/>
            <person name="Lipzen A."/>
            <person name="Chen C."/>
            <person name="Yan M."/>
            <person name="Daum C."/>
            <person name="Ng V."/>
            <person name="Clum A."/>
            <person name="Steindorff A."/>
            <person name="Ohm R.A."/>
            <person name="Martin F."/>
            <person name="Silar P."/>
            <person name="Natvig D.O."/>
            <person name="Lalanne C."/>
            <person name="Gautier V."/>
            <person name="Ament-Velasquez S.L."/>
            <person name="Kruys A."/>
            <person name="Hutchinson M.I."/>
            <person name="Powell A.J."/>
            <person name="Barry K."/>
            <person name="Miller A.N."/>
            <person name="Grigoriev I.V."/>
            <person name="Debuchy R."/>
            <person name="Gladieux P."/>
            <person name="Hiltunen Thoren M."/>
            <person name="Johannesson H."/>
        </authorList>
    </citation>
    <scope>NUCLEOTIDE SEQUENCE</scope>
    <source>
        <strain evidence="2">CBS 314.62</strain>
    </source>
</reference>
<dbReference type="PANTHER" id="PTHR32387:SF0">
    <property type="entry name" value="PROTEIN NO VEIN"/>
    <property type="match status" value="1"/>
</dbReference>
<dbReference type="NCBIfam" id="NF047352">
    <property type="entry name" value="P_loop_sacsin"/>
    <property type="match status" value="1"/>
</dbReference>
<sequence>MSGNGRAFARALVEEIRIKHGYIRQEVLDHMPEEYRREIEHAILKKDQMIASYVTTLARNLYTSNARFVFELLQNAEDSLYTKARARSEVRQVSFSLYRDRLVVEHNEDGFISENLTAICNAGKSSKTGARGYIGEKGIGFKSVFMAAYRAHIQSGDFSFYFQHRNGDSGMGMITPVWVNDDDEDLGDRLTRMTLLLHQDGTPAEIERRYQTIRKQFEEVHATILLFMKNIQQINIAFHDDDDGAGTHIIRYSVERETNAIVKATKSTFQDGEEHAEERYYHKTEHEVTGLAKHDNRTYSEQEEATGAYSKGEVVLAFPLDDDHAPVLENQHIFAFLPVREMAFKFLIQADFVTQANRQDIVTTSARNEGLAHGIADAFIKGVLQLCEHETLQYQWMRYLPSESDYPWDSFWMRVLRKIDHLVCSTPVLRPAQSGRSLRLIEDSRSHNSMELDALGSPLFPDIEPGLYLSPNYRADDLLFLHPYGLSHMFMHEIIVRARRDLESPNSRMKKSESPETAGIKKWQPRAARLLQQPFKSGRTPWQARIKELDLLPLRDGSWTSAKSGTVYYPTVDVTDLEIPSGLNLKVLDPAAVADADRKQLFDYVGVQTASVTLIQDRIKQYAKEAKAMDPCEAACHLRFLYLTEHLTKNLHGYSSISFVAQNGALYHPEARGVDIYIPDDDEFSAANLLAPTDPGPDVGHGAPGFEALFVHDAYFKEIPPQPTNDALPWKEWLMKHWDLLRYPRLDHYDNDGLSVACRYVAMFRPEKFVGLLQAVSEHDAAKWEELEGNEKLLHALNLTEVPCKFEGIGRELGVIYLPVKPLEELCGRFMLEDEFFPWLRLEGNPTFYTFPREWEALGKRFGLGYNVSPVKFALDVLSWVSYDNSYAKDLKNPARIYELYIHLQAKVRESRDPSDCQKEILSQFTQEHSIFIPGGGTDSATWALPEECVWEAPIQLRAKHSLVPLYSATFGHKFATDRSTLANFFSSTLKIRNCTWEDIVDDIRAFRNRKETDFDRIAALYTCLADMNLLGVDAGRLKAVFEAEQLTFGFASDGSTFWHPISTCLWSSATQIRGVLTLNELYPELETFFISRLGVQNLTAKMVYENLAAQGGLCMSVQEAKQSLVAFNSFLRGTEGHELDPNPVLNNDVFPVEFPDGNVQLRKGTDGFAIVDRKALGQDFAGKAKFLQLSMEEVRNFQPFIAWAGLEHRYLSKSVREISTADPHSTRPISSSSRDIKRKAHALLRIAATYDTQRIKGDLAAFYALLKSSETLETDKMTAILQLDQDGKPLHVEKATATLHIADSAEGLKIYVPRDERSQEICFNSKLPLRFSEWLMTAPTTGIRDPVPSEVISIVQSVLSVKNYALSDILDAHGIPSVDIVDDLADSGVDGENDVATPVTPTLPHSPPNRFYRDTASPSQGSSESSSDGPGQDTPSPLSVLSSSDTSPGSASGGPFFTLVRSQHATSSTRSAVYQPPAPELLGDQYSALLEIVVTAARQTTFLSRGSFDMSAIHAALDSTSDSYEEAQPYRLLSTNQVERDKSIGAAGELFVS</sequence>
<proteinExistence type="predicted"/>
<dbReference type="Gene3D" id="3.30.565.10">
    <property type="entry name" value="Histidine kinase-like ATPase, C-terminal domain"/>
    <property type="match status" value="1"/>
</dbReference>
<evidence type="ECO:0000313" key="3">
    <source>
        <dbReference type="Proteomes" id="UP001270362"/>
    </source>
</evidence>
<dbReference type="EMBL" id="JAULSO010000004">
    <property type="protein sequence ID" value="KAK3684086.1"/>
    <property type="molecule type" value="Genomic_DNA"/>
</dbReference>
<reference evidence="2" key="2">
    <citation type="submission" date="2023-06" db="EMBL/GenBank/DDBJ databases">
        <authorList>
            <consortium name="Lawrence Berkeley National Laboratory"/>
            <person name="Haridas S."/>
            <person name="Hensen N."/>
            <person name="Bonometti L."/>
            <person name="Westerberg I."/>
            <person name="Brannstrom I.O."/>
            <person name="Guillou S."/>
            <person name="Cros-Aarteil S."/>
            <person name="Calhoun S."/>
            <person name="Kuo A."/>
            <person name="Mondo S."/>
            <person name="Pangilinan J."/>
            <person name="Riley R."/>
            <person name="Labutti K."/>
            <person name="Andreopoulos B."/>
            <person name="Lipzen A."/>
            <person name="Chen C."/>
            <person name="Yanf M."/>
            <person name="Daum C."/>
            <person name="Ng V."/>
            <person name="Clum A."/>
            <person name="Steindorff A."/>
            <person name="Ohm R."/>
            <person name="Martin F."/>
            <person name="Silar P."/>
            <person name="Natvig D."/>
            <person name="Lalanne C."/>
            <person name="Gautier V."/>
            <person name="Ament-Velasquez S.L."/>
            <person name="Kruys A."/>
            <person name="Hutchinson M.I."/>
            <person name="Powell A.J."/>
            <person name="Barry K."/>
            <person name="Miller A.N."/>
            <person name="Grigoriev I.V."/>
            <person name="Debuchy R."/>
            <person name="Gladieux P."/>
            <person name="Thoren M.H."/>
            <person name="Johannesson H."/>
        </authorList>
    </citation>
    <scope>NUCLEOTIDE SEQUENCE</scope>
    <source>
        <strain evidence="2">CBS 314.62</strain>
    </source>
</reference>
<dbReference type="Proteomes" id="UP001270362">
    <property type="component" value="Unassembled WGS sequence"/>
</dbReference>
<organism evidence="2 3">
    <name type="scientific">Podospora appendiculata</name>
    <dbReference type="NCBI Taxonomy" id="314037"/>
    <lineage>
        <taxon>Eukaryota</taxon>
        <taxon>Fungi</taxon>
        <taxon>Dikarya</taxon>
        <taxon>Ascomycota</taxon>
        <taxon>Pezizomycotina</taxon>
        <taxon>Sordariomycetes</taxon>
        <taxon>Sordariomycetidae</taxon>
        <taxon>Sordariales</taxon>
        <taxon>Podosporaceae</taxon>
        <taxon>Podospora</taxon>
    </lineage>
</organism>
<dbReference type="SUPFAM" id="SSF55874">
    <property type="entry name" value="ATPase domain of HSP90 chaperone/DNA topoisomerase II/histidine kinase"/>
    <property type="match status" value="1"/>
</dbReference>
<comment type="caution">
    <text evidence="2">The sequence shown here is derived from an EMBL/GenBank/DDBJ whole genome shotgun (WGS) entry which is preliminary data.</text>
</comment>
<dbReference type="InterPro" id="IPR052957">
    <property type="entry name" value="Auxin_embryo_med"/>
</dbReference>
<feature type="compositionally biased region" description="Low complexity" evidence="1">
    <location>
        <begin position="1418"/>
        <end position="1455"/>
    </location>
</feature>
<protein>
    <submittedName>
        <fullName evidence="2">Uncharacterized protein</fullName>
    </submittedName>
</protein>
<accession>A0AAE1C9H7</accession>
<gene>
    <name evidence="2" type="ORF">B0T22DRAFT_385008</name>
</gene>